<evidence type="ECO:0000313" key="2">
    <source>
        <dbReference type="EMBL" id="KAH7253041.1"/>
    </source>
</evidence>
<dbReference type="OrthoDB" id="197676at2759"/>
<organism evidence="2 3">
    <name type="scientific">Fusarium solani</name>
    <name type="common">Filamentous fungus</name>
    <dbReference type="NCBI Taxonomy" id="169388"/>
    <lineage>
        <taxon>Eukaryota</taxon>
        <taxon>Fungi</taxon>
        <taxon>Dikarya</taxon>
        <taxon>Ascomycota</taxon>
        <taxon>Pezizomycotina</taxon>
        <taxon>Sordariomycetes</taxon>
        <taxon>Hypocreomycetidae</taxon>
        <taxon>Hypocreales</taxon>
        <taxon>Nectriaceae</taxon>
        <taxon>Fusarium</taxon>
        <taxon>Fusarium solani species complex</taxon>
    </lineage>
</organism>
<feature type="compositionally biased region" description="Basic and acidic residues" evidence="1">
    <location>
        <begin position="1"/>
        <end position="12"/>
    </location>
</feature>
<keyword evidence="3" id="KW-1185">Reference proteome</keyword>
<feature type="compositionally biased region" description="Basic and acidic residues" evidence="1">
    <location>
        <begin position="99"/>
        <end position="110"/>
    </location>
</feature>
<protein>
    <submittedName>
        <fullName evidence="2">Uncharacterized protein</fullName>
    </submittedName>
</protein>
<proteinExistence type="predicted"/>
<evidence type="ECO:0000313" key="3">
    <source>
        <dbReference type="Proteomes" id="UP000736672"/>
    </source>
</evidence>
<dbReference type="EMBL" id="JAGTJS010000011">
    <property type="protein sequence ID" value="KAH7253041.1"/>
    <property type="molecule type" value="Genomic_DNA"/>
</dbReference>
<gene>
    <name evidence="2" type="ORF">B0J15DRAFT_37542</name>
</gene>
<feature type="region of interest" description="Disordered" evidence="1">
    <location>
        <begin position="1"/>
        <end position="110"/>
    </location>
</feature>
<feature type="compositionally biased region" description="Low complexity" evidence="1">
    <location>
        <begin position="43"/>
        <end position="66"/>
    </location>
</feature>
<sequence length="280" mass="32545">MRTRSSDAKADADQASSSTSHDRKRSSDQIESAAEPKPKQARKTSTSKARRTSTSQAEASTSSEQTQKPRLRTPDLEFDYDRDKLRDPRPTPGRVKRPRFSDREITEEFKQRFHIPKPRPRDIEHEALADPSATFHDLYVCHKKGSKGSPTYDSAGFQLDYDKVVKWMKPKAYNKKSMVNGMARHLEKQEKEDKAMIESFFVDGKAPGGRTSGQFMDFLRDHVSKDLGVPWHQIDSKRVKEWEKKGFEKINADEWWHEPNEEERKRFMKMLEGESLRKDL</sequence>
<accession>A0A9P9H970</accession>
<name>A0A9P9H970_FUSSL</name>
<dbReference type="AlphaFoldDB" id="A0A9P9H970"/>
<comment type="caution">
    <text evidence="2">The sequence shown here is derived from an EMBL/GenBank/DDBJ whole genome shotgun (WGS) entry which is preliminary data.</text>
</comment>
<evidence type="ECO:0000256" key="1">
    <source>
        <dbReference type="SAM" id="MobiDB-lite"/>
    </source>
</evidence>
<dbReference type="Proteomes" id="UP000736672">
    <property type="component" value="Unassembled WGS sequence"/>
</dbReference>
<reference evidence="2" key="1">
    <citation type="journal article" date="2021" name="Nat. Commun.">
        <title>Genetic determinants of endophytism in the Arabidopsis root mycobiome.</title>
        <authorList>
            <person name="Mesny F."/>
            <person name="Miyauchi S."/>
            <person name="Thiergart T."/>
            <person name="Pickel B."/>
            <person name="Atanasova L."/>
            <person name="Karlsson M."/>
            <person name="Huettel B."/>
            <person name="Barry K.W."/>
            <person name="Haridas S."/>
            <person name="Chen C."/>
            <person name="Bauer D."/>
            <person name="Andreopoulos W."/>
            <person name="Pangilinan J."/>
            <person name="LaButti K."/>
            <person name="Riley R."/>
            <person name="Lipzen A."/>
            <person name="Clum A."/>
            <person name="Drula E."/>
            <person name="Henrissat B."/>
            <person name="Kohler A."/>
            <person name="Grigoriev I.V."/>
            <person name="Martin F.M."/>
            <person name="Hacquard S."/>
        </authorList>
    </citation>
    <scope>NUCLEOTIDE SEQUENCE</scope>
    <source>
        <strain evidence="2">FSSC 5 MPI-SDFR-AT-0091</strain>
    </source>
</reference>
<feature type="compositionally biased region" description="Basic and acidic residues" evidence="1">
    <location>
        <begin position="72"/>
        <end position="89"/>
    </location>
</feature>